<feature type="compositionally biased region" description="Basic and acidic residues" evidence="4">
    <location>
        <begin position="707"/>
        <end position="741"/>
    </location>
</feature>
<feature type="region of interest" description="Disordered" evidence="4">
    <location>
        <begin position="154"/>
        <end position="203"/>
    </location>
</feature>
<feature type="region of interest" description="Disordered" evidence="4">
    <location>
        <begin position="404"/>
        <end position="427"/>
    </location>
</feature>
<dbReference type="GO" id="GO:0070531">
    <property type="term" value="C:BRCA1-A complex"/>
    <property type="evidence" value="ECO:0007669"/>
    <property type="project" value="TreeGrafter"/>
</dbReference>
<sequence length="960" mass="108141">MELEDADFSDTTLHEAVRYGDVHGVKKALKDGLDPNQIGLYQWSPLHEAASLGDVEVLKLLLKFKGDPNTADCLHGCTTLHYAAKEDHPDCLKALLTAGGQTDLKNHHGETCVDVAEGECRKMLEEHKDKLRVKGLLAMSTSQARQLVIKQQEEDLANSRNRGGDSSNHGDGRTGGSGNHGDDRTGGSEAADTAWGDRQDKPVSLEEEAVGGSLLLSFEYNSRKAVLKVRVWELQDLLLPPADTSMIASLHVKSLLLPDKKGQTKRKTEDVKVDIEEHQPKVKYEIKGKGEGTKVTFVPTKFSFKKGLEYEDVGKDMVEMRTVRLEVCIKQRFTGKSFMVASLELPLKVAVKKLLKEKFPLRVHINPSMPHSLQAYTLQDLVVSNPSVVTVSNPDLRSASLTRLRANDPAPRAHSDGNLKQVSSQRSGNVPSIVINIPQEDSDTSDALRQIRVMEHKDRVSHISRSESDLQFTANIPTDQDMLRQVLIGRTAMAKSSPNISLKMDEPAEGPDRIDVQTPGTVPESKVDIPKSRSKGTETRTKDRSHEKKKLSRRRSKEESVICVEPSVSSTIVEVEEIPEEKDSPRHRIRPTSPRQKEGKEETEKSRRHREEKRSSPLPDITDKGVDLEIEKRVTKTREGTKEDSDVDRKSKKKVPFLKKKAREKRLEGMVLENRQTDYQGTGESGMQETSFVSQRDKSPRPGYAVRQDDRENKRTTKMDERRRWEQLERVRPKSPFEKAGELLPTINTKSRRNRREAERYIMSDEEDDLSPPDPSAVPVKGWMGAEIKTVEPKVRKGHRSRSKLKERVLAEHGKDAGQETPKGVLRQNLVDQYRLQMKHLATPEYRLQLFQRTGNQPHPATPGVLHLQETDLSTSAIEQMDPFFVPESPNQSPLALQTSHRVDQSGALLHSKTGRDQSPAKMRSSRKPDKSGTEMKYFPGRQQKDKKELKDFDLETSEV</sequence>
<evidence type="ECO:0000256" key="2">
    <source>
        <dbReference type="ARBA" id="ARBA00023043"/>
    </source>
</evidence>
<dbReference type="GO" id="GO:0004842">
    <property type="term" value="F:ubiquitin-protein transferase activity"/>
    <property type="evidence" value="ECO:0007669"/>
    <property type="project" value="TreeGrafter"/>
</dbReference>
<dbReference type="EMBL" id="OV696696">
    <property type="protein sequence ID" value="CAH1239604.1"/>
    <property type="molecule type" value="Genomic_DNA"/>
</dbReference>
<dbReference type="PANTHER" id="PTHR24171">
    <property type="entry name" value="ANKYRIN REPEAT DOMAIN-CONTAINING PROTEIN 39-RELATED"/>
    <property type="match status" value="1"/>
</dbReference>
<keyword evidence="1" id="KW-0677">Repeat</keyword>
<protein>
    <submittedName>
        <fullName evidence="5">ANKRD12 protein</fullName>
    </submittedName>
</protein>
<dbReference type="Gene3D" id="2.60.40.150">
    <property type="entry name" value="C2 domain"/>
    <property type="match status" value="1"/>
</dbReference>
<feature type="compositionally biased region" description="Basic residues" evidence="4">
    <location>
        <begin position="650"/>
        <end position="664"/>
    </location>
</feature>
<dbReference type="Pfam" id="PF12796">
    <property type="entry name" value="Ank_2"/>
    <property type="match status" value="1"/>
</dbReference>
<organism evidence="5 6">
    <name type="scientific">Branchiostoma lanceolatum</name>
    <name type="common">Common lancelet</name>
    <name type="synonym">Amphioxus lanceolatum</name>
    <dbReference type="NCBI Taxonomy" id="7740"/>
    <lineage>
        <taxon>Eukaryota</taxon>
        <taxon>Metazoa</taxon>
        <taxon>Chordata</taxon>
        <taxon>Cephalochordata</taxon>
        <taxon>Leptocardii</taxon>
        <taxon>Amphioxiformes</taxon>
        <taxon>Branchiostomatidae</taxon>
        <taxon>Branchiostoma</taxon>
    </lineage>
</organism>
<feature type="region of interest" description="Disordered" evidence="4">
    <location>
        <begin position="761"/>
        <end position="780"/>
    </location>
</feature>
<evidence type="ECO:0000313" key="5">
    <source>
        <dbReference type="EMBL" id="CAH1239604.1"/>
    </source>
</evidence>
<proteinExistence type="predicted"/>
<gene>
    <name evidence="5" type="primary">ANKRD12</name>
    <name evidence="5" type="ORF">BLAG_LOCUS3851</name>
</gene>
<evidence type="ECO:0000256" key="1">
    <source>
        <dbReference type="ARBA" id="ARBA00022737"/>
    </source>
</evidence>
<dbReference type="PROSITE" id="PS50297">
    <property type="entry name" value="ANK_REP_REGION"/>
    <property type="match status" value="2"/>
</dbReference>
<feature type="compositionally biased region" description="Basic and acidic residues" evidence="4">
    <location>
        <begin position="525"/>
        <end position="546"/>
    </location>
</feature>
<feature type="region of interest" description="Disordered" evidence="4">
    <location>
        <begin position="884"/>
        <end position="960"/>
    </location>
</feature>
<dbReference type="GO" id="GO:0031436">
    <property type="term" value="C:BRCA1-BARD1 complex"/>
    <property type="evidence" value="ECO:0007669"/>
    <property type="project" value="TreeGrafter"/>
</dbReference>
<dbReference type="PANTHER" id="PTHR24171:SF8">
    <property type="entry name" value="BRCA1-ASSOCIATED RING DOMAIN PROTEIN 1"/>
    <property type="match status" value="1"/>
</dbReference>
<feature type="compositionally biased region" description="Basic and acidic residues" evidence="4">
    <location>
        <begin position="503"/>
        <end position="515"/>
    </location>
</feature>
<feature type="compositionally biased region" description="Polar residues" evidence="4">
    <location>
        <begin position="889"/>
        <end position="900"/>
    </location>
</feature>
<feature type="repeat" description="ANK" evidence="3">
    <location>
        <begin position="75"/>
        <end position="107"/>
    </location>
</feature>
<feature type="repeat" description="ANK" evidence="3">
    <location>
        <begin position="41"/>
        <end position="73"/>
    </location>
</feature>
<dbReference type="InterPro" id="IPR035892">
    <property type="entry name" value="C2_domain_sf"/>
</dbReference>
<reference evidence="5" key="1">
    <citation type="submission" date="2022-01" db="EMBL/GenBank/DDBJ databases">
        <authorList>
            <person name="Braso-Vives M."/>
        </authorList>
    </citation>
    <scope>NUCLEOTIDE SEQUENCE</scope>
</reference>
<feature type="compositionally biased region" description="Polar residues" evidence="4">
    <location>
        <begin position="418"/>
        <end position="427"/>
    </location>
</feature>
<feature type="compositionally biased region" description="Basic and acidic residues" evidence="4">
    <location>
        <begin position="621"/>
        <end position="649"/>
    </location>
</feature>
<dbReference type="AlphaFoldDB" id="A0A8J9YP50"/>
<keyword evidence="2 3" id="KW-0040">ANK repeat</keyword>
<keyword evidence="6" id="KW-1185">Reference proteome</keyword>
<dbReference type="PROSITE" id="PS50088">
    <property type="entry name" value="ANK_REPEAT"/>
    <property type="match status" value="2"/>
</dbReference>
<dbReference type="InterPro" id="IPR002110">
    <property type="entry name" value="Ankyrin_rpt"/>
</dbReference>
<accession>A0A8J9YP50</accession>
<feature type="compositionally biased region" description="Basic and acidic residues" evidence="4">
    <location>
        <begin position="595"/>
        <end position="605"/>
    </location>
</feature>
<dbReference type="OrthoDB" id="194358at2759"/>
<feature type="region of interest" description="Disordered" evidence="4">
    <location>
        <begin position="791"/>
        <end position="824"/>
    </location>
</feature>
<dbReference type="Proteomes" id="UP000838412">
    <property type="component" value="Chromosome 11"/>
</dbReference>
<evidence type="ECO:0000313" key="6">
    <source>
        <dbReference type="Proteomes" id="UP000838412"/>
    </source>
</evidence>
<feature type="compositionally biased region" description="Basic and acidic residues" evidence="4">
    <location>
        <begin position="943"/>
        <end position="954"/>
    </location>
</feature>
<dbReference type="GO" id="GO:0085020">
    <property type="term" value="P:protein K6-linked ubiquitination"/>
    <property type="evidence" value="ECO:0007669"/>
    <property type="project" value="TreeGrafter"/>
</dbReference>
<dbReference type="Gene3D" id="1.25.40.20">
    <property type="entry name" value="Ankyrin repeat-containing domain"/>
    <property type="match status" value="1"/>
</dbReference>
<feature type="compositionally biased region" description="Basic and acidic residues" evidence="4">
    <location>
        <begin position="804"/>
        <end position="818"/>
    </location>
</feature>
<dbReference type="SUPFAM" id="SSF48403">
    <property type="entry name" value="Ankyrin repeat"/>
    <property type="match status" value="1"/>
</dbReference>
<name>A0A8J9YP50_BRALA</name>
<feature type="region of interest" description="Disordered" evidence="4">
    <location>
        <begin position="495"/>
        <end position="756"/>
    </location>
</feature>
<evidence type="ECO:0000256" key="4">
    <source>
        <dbReference type="SAM" id="MobiDB-lite"/>
    </source>
</evidence>
<dbReference type="SMART" id="SM00248">
    <property type="entry name" value="ANK"/>
    <property type="match status" value="3"/>
</dbReference>
<evidence type="ECO:0000256" key="3">
    <source>
        <dbReference type="PROSITE-ProRule" id="PRU00023"/>
    </source>
</evidence>
<feature type="compositionally biased region" description="Polar residues" evidence="4">
    <location>
        <begin position="677"/>
        <end position="694"/>
    </location>
</feature>
<feature type="compositionally biased region" description="Polar residues" evidence="4">
    <location>
        <begin position="158"/>
        <end position="169"/>
    </location>
</feature>
<dbReference type="InterPro" id="IPR036770">
    <property type="entry name" value="Ankyrin_rpt-contain_sf"/>
</dbReference>
<dbReference type="SUPFAM" id="SSF49562">
    <property type="entry name" value="C2 domain (Calcium/lipid-binding domain, CaLB)"/>
    <property type="match status" value="1"/>
</dbReference>